<evidence type="ECO:0000256" key="3">
    <source>
        <dbReference type="ARBA" id="ARBA00022840"/>
    </source>
</evidence>
<dbReference type="InterPro" id="IPR027417">
    <property type="entry name" value="P-loop_NTPase"/>
</dbReference>
<dbReference type="InterPro" id="IPR017871">
    <property type="entry name" value="ABC_transporter-like_CS"/>
</dbReference>
<dbReference type="EMBL" id="JABZXL010000015">
    <property type="protein sequence ID" value="MBF1659383.1"/>
    <property type="molecule type" value="Genomic_DNA"/>
</dbReference>
<reference evidence="6" key="1">
    <citation type="submission" date="2020-04" db="EMBL/GenBank/DDBJ databases">
        <title>Deep metagenomics examines the oral microbiome during advanced dental caries in children, revealing novel taxa and co-occurrences with host molecules.</title>
        <authorList>
            <person name="Baker J.L."/>
            <person name="Morton J.T."/>
            <person name="Dinis M."/>
            <person name="Alvarez R."/>
            <person name="Tran N.C."/>
            <person name="Knight R."/>
            <person name="Edlund A."/>
        </authorList>
    </citation>
    <scope>NUCLEOTIDE SEQUENCE</scope>
    <source>
        <strain evidence="6">JCVI_29_bin.11</strain>
    </source>
</reference>
<dbReference type="InterPro" id="IPR050153">
    <property type="entry name" value="Metal_Ion_Import_ABC"/>
</dbReference>
<keyword evidence="2" id="KW-0547">Nucleotide-binding</keyword>
<evidence type="ECO:0000256" key="1">
    <source>
        <dbReference type="ARBA" id="ARBA00022448"/>
    </source>
</evidence>
<dbReference type="InterPro" id="IPR003593">
    <property type="entry name" value="AAA+_ATPase"/>
</dbReference>
<dbReference type="Pfam" id="PF00005">
    <property type="entry name" value="ABC_tran"/>
    <property type="match status" value="1"/>
</dbReference>
<dbReference type="PROSITE" id="PS00211">
    <property type="entry name" value="ABC_TRANSPORTER_1"/>
    <property type="match status" value="1"/>
</dbReference>
<dbReference type="SMART" id="SM00382">
    <property type="entry name" value="AAA"/>
    <property type="match status" value="1"/>
</dbReference>
<comment type="caution">
    <text evidence="6">The sequence shown here is derived from an EMBL/GenBank/DDBJ whole genome shotgun (WGS) entry which is preliminary data.</text>
</comment>
<dbReference type="GO" id="GO:0005524">
    <property type="term" value="F:ATP binding"/>
    <property type="evidence" value="ECO:0007669"/>
    <property type="project" value="UniProtKB-KW"/>
</dbReference>
<protein>
    <submittedName>
        <fullName evidence="6">ABC transporter ATP-binding protein</fullName>
    </submittedName>
</protein>
<evidence type="ECO:0000256" key="2">
    <source>
        <dbReference type="ARBA" id="ARBA00022741"/>
    </source>
</evidence>
<evidence type="ECO:0000313" key="6">
    <source>
        <dbReference type="EMBL" id="MBF1659383.1"/>
    </source>
</evidence>
<feature type="domain" description="ABC transporter" evidence="5">
    <location>
        <begin position="19"/>
        <end position="250"/>
    </location>
</feature>
<dbReference type="SUPFAM" id="SSF52540">
    <property type="entry name" value="P-loop containing nucleoside triphosphate hydrolases"/>
    <property type="match status" value="1"/>
</dbReference>
<gene>
    <name evidence="6" type="ORF">HXO58_06065</name>
</gene>
<dbReference type="PANTHER" id="PTHR42734">
    <property type="entry name" value="METAL TRANSPORT SYSTEM ATP-BINDING PROTEIN TM_0124-RELATED"/>
    <property type="match status" value="1"/>
</dbReference>
<feature type="region of interest" description="Disordered" evidence="4">
    <location>
        <begin position="280"/>
        <end position="300"/>
    </location>
</feature>
<dbReference type="CDD" id="cd03235">
    <property type="entry name" value="ABC_Metallic_Cations"/>
    <property type="match status" value="1"/>
</dbReference>
<keyword evidence="3 6" id="KW-0067">ATP-binding</keyword>
<dbReference type="InterPro" id="IPR003439">
    <property type="entry name" value="ABC_transporter-like_ATP-bd"/>
</dbReference>
<evidence type="ECO:0000313" key="7">
    <source>
        <dbReference type="Proteomes" id="UP000713964"/>
    </source>
</evidence>
<feature type="compositionally biased region" description="Low complexity" evidence="4">
    <location>
        <begin position="282"/>
        <end position="300"/>
    </location>
</feature>
<accession>A0A930L8H0</accession>
<dbReference type="GO" id="GO:0016887">
    <property type="term" value="F:ATP hydrolysis activity"/>
    <property type="evidence" value="ECO:0007669"/>
    <property type="project" value="InterPro"/>
</dbReference>
<dbReference type="Proteomes" id="UP000713964">
    <property type="component" value="Unassembled WGS sequence"/>
</dbReference>
<organism evidence="6 7">
    <name type="scientific">Rothia mucilaginosa</name>
    <dbReference type="NCBI Taxonomy" id="43675"/>
    <lineage>
        <taxon>Bacteria</taxon>
        <taxon>Bacillati</taxon>
        <taxon>Actinomycetota</taxon>
        <taxon>Actinomycetes</taxon>
        <taxon>Micrococcales</taxon>
        <taxon>Micrococcaceae</taxon>
        <taxon>Rothia</taxon>
    </lineage>
</organism>
<dbReference type="Gene3D" id="3.40.50.300">
    <property type="entry name" value="P-loop containing nucleotide triphosphate hydrolases"/>
    <property type="match status" value="1"/>
</dbReference>
<evidence type="ECO:0000256" key="4">
    <source>
        <dbReference type="SAM" id="MobiDB-lite"/>
    </source>
</evidence>
<keyword evidence="1" id="KW-0813">Transport</keyword>
<proteinExistence type="predicted"/>
<name>A0A930L8H0_9MICC</name>
<dbReference type="PROSITE" id="PS50893">
    <property type="entry name" value="ABC_TRANSPORTER_2"/>
    <property type="match status" value="1"/>
</dbReference>
<evidence type="ECO:0000259" key="5">
    <source>
        <dbReference type="PROSITE" id="PS50893"/>
    </source>
</evidence>
<sequence>MSASVTAGTKSTVSSGPVLEISNLYAGYARRSILKDLSLTLERGEFAGLIGANGAGKTTLLRTILGLIRPASGQVRVLGESPRVARAHIGYVPQKHQFQWDFPLTVKDTVMTGRVREIGFFRRPAKKDWVQVFSAMERTDVLHLQDASIAELSGGQRQRVLLARALAANPSLLLLDEPFTGVDAPTQTTLTRLYRELAGEGITILMSTHDMLAARESCSRLCGVRGNIHLDGPADSFSLEQLHTWLHGHDIEEAQGHARTGFTCAGGALDEYGHELPDSCTSVDSASPAHADSASTGGAR</sequence>
<dbReference type="AlphaFoldDB" id="A0A930L8H0"/>